<dbReference type="PROSITE" id="PS50977">
    <property type="entry name" value="HTH_TETR_2"/>
    <property type="match status" value="1"/>
</dbReference>
<organism evidence="7 8">
    <name type="scientific">Streptomyces thinghirensis</name>
    <dbReference type="NCBI Taxonomy" id="551547"/>
    <lineage>
        <taxon>Bacteria</taxon>
        <taxon>Bacillati</taxon>
        <taxon>Actinomycetota</taxon>
        <taxon>Actinomycetes</taxon>
        <taxon>Kitasatosporales</taxon>
        <taxon>Streptomycetaceae</taxon>
        <taxon>Streptomyces</taxon>
    </lineage>
</organism>
<dbReference type="InterPro" id="IPR001647">
    <property type="entry name" value="HTH_TetR"/>
</dbReference>
<keyword evidence="8" id="KW-1185">Reference proteome</keyword>
<name>A0ABP9T8K6_9ACTN</name>
<gene>
    <name evidence="7" type="ORF">GCM10023323_53430</name>
</gene>
<dbReference type="InterPro" id="IPR009057">
    <property type="entry name" value="Homeodomain-like_sf"/>
</dbReference>
<evidence type="ECO:0000256" key="3">
    <source>
        <dbReference type="ARBA" id="ARBA00023163"/>
    </source>
</evidence>
<dbReference type="PANTHER" id="PTHR30055">
    <property type="entry name" value="HTH-TYPE TRANSCRIPTIONAL REGULATOR RUTR"/>
    <property type="match status" value="1"/>
</dbReference>
<comment type="caution">
    <text evidence="7">The sequence shown here is derived from an EMBL/GenBank/DDBJ whole genome shotgun (WGS) entry which is preliminary data.</text>
</comment>
<dbReference type="SUPFAM" id="SSF48498">
    <property type="entry name" value="Tetracyclin repressor-like, C-terminal domain"/>
    <property type="match status" value="1"/>
</dbReference>
<dbReference type="Proteomes" id="UP001499878">
    <property type="component" value="Unassembled WGS sequence"/>
</dbReference>
<dbReference type="EMBL" id="BAABJR010000014">
    <property type="protein sequence ID" value="GAA5213254.1"/>
    <property type="molecule type" value="Genomic_DNA"/>
</dbReference>
<evidence type="ECO:0000256" key="2">
    <source>
        <dbReference type="ARBA" id="ARBA00023125"/>
    </source>
</evidence>
<dbReference type="InterPro" id="IPR050109">
    <property type="entry name" value="HTH-type_TetR-like_transc_reg"/>
</dbReference>
<keyword evidence="3" id="KW-0804">Transcription</keyword>
<evidence type="ECO:0000256" key="5">
    <source>
        <dbReference type="SAM" id="MobiDB-lite"/>
    </source>
</evidence>
<keyword evidence="2 4" id="KW-0238">DNA-binding</keyword>
<feature type="region of interest" description="Disordered" evidence="5">
    <location>
        <begin position="233"/>
        <end position="253"/>
    </location>
</feature>
<evidence type="ECO:0000313" key="7">
    <source>
        <dbReference type="EMBL" id="GAA5213254.1"/>
    </source>
</evidence>
<dbReference type="Pfam" id="PF00440">
    <property type="entry name" value="TetR_N"/>
    <property type="match status" value="1"/>
</dbReference>
<dbReference type="PANTHER" id="PTHR30055:SF151">
    <property type="entry name" value="TRANSCRIPTIONAL REGULATORY PROTEIN"/>
    <property type="match status" value="1"/>
</dbReference>
<dbReference type="InterPro" id="IPR036271">
    <property type="entry name" value="Tet_transcr_reg_TetR-rel_C_sf"/>
</dbReference>
<dbReference type="RefSeq" id="WP_345634627.1">
    <property type="nucleotide sequence ID" value="NZ_BAABJR010000014.1"/>
</dbReference>
<proteinExistence type="predicted"/>
<dbReference type="SUPFAM" id="SSF46689">
    <property type="entry name" value="Homeodomain-like"/>
    <property type="match status" value="1"/>
</dbReference>
<dbReference type="Pfam" id="PF02909">
    <property type="entry name" value="TetR_C_1"/>
    <property type="match status" value="1"/>
</dbReference>
<feature type="domain" description="HTH tetR-type" evidence="6">
    <location>
        <begin position="21"/>
        <end position="81"/>
    </location>
</feature>
<accession>A0ABP9T8K6</accession>
<sequence>MAEGRIPAERRRRRPTKTGVVLSEELIVDCALRLVGQHGPDALSVRRLGTALGCDPSALYRYFRGSDEVLLAVTDRLIGEAMAGFAPGDGTDWAAGLREMARRVHHCFSAHPRIAALAAYRVTRRVHEFRAVDTGIGLLRRAGFDAETAVRHYAAFIDTVLGHAALDAAHLALAPELRRADDAAWTQAYQDLPDGSYPELAAVRPHLPLMATGSFAPAVELLLSALAAQAREAAQASGRGRGPRPGRGGTGSS</sequence>
<protein>
    <submittedName>
        <fullName evidence="7">TetR/AcrR family transcriptional regulator</fullName>
    </submittedName>
</protein>
<dbReference type="Gene3D" id="1.10.357.10">
    <property type="entry name" value="Tetracycline Repressor, domain 2"/>
    <property type="match status" value="1"/>
</dbReference>
<keyword evidence="1" id="KW-0805">Transcription regulation</keyword>
<feature type="DNA-binding region" description="H-T-H motif" evidence="4">
    <location>
        <begin position="44"/>
        <end position="63"/>
    </location>
</feature>
<reference evidence="8" key="1">
    <citation type="journal article" date="2019" name="Int. J. Syst. Evol. Microbiol.">
        <title>The Global Catalogue of Microorganisms (GCM) 10K type strain sequencing project: providing services to taxonomists for standard genome sequencing and annotation.</title>
        <authorList>
            <consortium name="The Broad Institute Genomics Platform"/>
            <consortium name="The Broad Institute Genome Sequencing Center for Infectious Disease"/>
            <person name="Wu L."/>
            <person name="Ma J."/>
        </authorList>
    </citation>
    <scope>NUCLEOTIDE SEQUENCE [LARGE SCALE GENOMIC DNA]</scope>
    <source>
        <strain evidence="8">JCM 18306</strain>
    </source>
</reference>
<dbReference type="InterPro" id="IPR004111">
    <property type="entry name" value="Repressor_TetR_C"/>
</dbReference>
<evidence type="ECO:0000313" key="8">
    <source>
        <dbReference type="Proteomes" id="UP001499878"/>
    </source>
</evidence>
<evidence type="ECO:0000259" key="6">
    <source>
        <dbReference type="PROSITE" id="PS50977"/>
    </source>
</evidence>
<evidence type="ECO:0000256" key="4">
    <source>
        <dbReference type="PROSITE-ProRule" id="PRU00335"/>
    </source>
</evidence>
<dbReference type="Gene3D" id="1.10.10.60">
    <property type="entry name" value="Homeodomain-like"/>
    <property type="match status" value="1"/>
</dbReference>
<evidence type="ECO:0000256" key="1">
    <source>
        <dbReference type="ARBA" id="ARBA00023015"/>
    </source>
</evidence>
<feature type="compositionally biased region" description="Gly residues" evidence="5">
    <location>
        <begin position="239"/>
        <end position="253"/>
    </location>
</feature>